<dbReference type="RefSeq" id="XP_007731472.1">
    <property type="nucleotide sequence ID" value="XM_007733282.1"/>
</dbReference>
<name>W9YK64_9EURO</name>
<dbReference type="CDD" id="cd22695">
    <property type="entry name" value="FHA_VPS64-like"/>
    <property type="match status" value="1"/>
</dbReference>
<gene>
    <name evidence="3" type="ORF">A1O3_03144</name>
</gene>
<keyword evidence="4" id="KW-1185">Reference proteome</keyword>
<dbReference type="eggNOG" id="KOG3872">
    <property type="taxonomic scope" value="Eukaryota"/>
</dbReference>
<dbReference type="Proteomes" id="UP000019478">
    <property type="component" value="Unassembled WGS sequence"/>
</dbReference>
<sequence length="663" mass="73199">MPGGSTASVSTLEDMDNNSNSDPLPYVLARHSSHDCYFDIKIIQAELATFHGRPAYQLHFKLDFARPFEASKRIRSAVVNVDVSAQKSDPGRRGPTISAIDPEASLVYIADHEIASGQNVGVNLGAPGPAAGAISVSAGLSWGDKTTFKGSRLIHGFLPASNKAQWKMYEERKSKSGLPPSVRLMMIVETDTSFHVSADVLVQRWSGWGPFGAVKSLRSSTTVETPQVYLVRRKRAPYTSESALMVSDNVTKVLKESEERMQILESIIDSNFPQLNLKAVYGPGIAILVLRPLNQLFDRKQLLVPFHALCRLGRADEQFRATDTNGLFDAAAVSDPHAAVRADEKTGSVYIEDHMSTGGIFVNGQQLAAGQSLELHKGDELQLGTDILDDDGASIKHPKLLARVEFAGLLSRVSSEDALDLGMLAIPQNAGQFGASHILRARKEAVRKDVDNKFEIWKLMMADEEQEDMLTTLEALVDRRIEALDLNVFASLDSPRPMMLIERKRISTPPAFLRESSPSSFQSPHAPSDDSAGTETPRPPSERIPTPPAPRPPRESSPSSFHSPHFVQDDSSPIVIEERRAPSLPAPRAYVEEERVIRDRPYVEQRAIHRERAPEIYIRRQNHTIRRTREGGAPNLLVPKVPTAEEALANHRAVGRDWQEAKL</sequence>
<proteinExistence type="predicted"/>
<dbReference type="Pfam" id="PF00498">
    <property type="entry name" value="FHA"/>
    <property type="match status" value="1"/>
</dbReference>
<dbReference type="GeneID" id="19167272"/>
<dbReference type="InterPro" id="IPR000253">
    <property type="entry name" value="FHA_dom"/>
</dbReference>
<reference evidence="3 4" key="1">
    <citation type="submission" date="2013-03" db="EMBL/GenBank/DDBJ databases">
        <title>The Genome Sequence of Capronia epimyces CBS 606.96.</title>
        <authorList>
            <consortium name="The Broad Institute Genomics Platform"/>
            <person name="Cuomo C."/>
            <person name="de Hoog S."/>
            <person name="Gorbushina A."/>
            <person name="Walker B."/>
            <person name="Young S.K."/>
            <person name="Zeng Q."/>
            <person name="Gargeya S."/>
            <person name="Fitzgerald M."/>
            <person name="Haas B."/>
            <person name="Abouelleil A."/>
            <person name="Allen A.W."/>
            <person name="Alvarado L."/>
            <person name="Arachchi H.M."/>
            <person name="Berlin A.M."/>
            <person name="Chapman S.B."/>
            <person name="Gainer-Dewar J."/>
            <person name="Goldberg J."/>
            <person name="Griggs A."/>
            <person name="Gujja S."/>
            <person name="Hansen M."/>
            <person name="Howarth C."/>
            <person name="Imamovic A."/>
            <person name="Ireland A."/>
            <person name="Larimer J."/>
            <person name="McCowan C."/>
            <person name="Murphy C."/>
            <person name="Pearson M."/>
            <person name="Poon T.W."/>
            <person name="Priest M."/>
            <person name="Roberts A."/>
            <person name="Saif S."/>
            <person name="Shea T."/>
            <person name="Sisk P."/>
            <person name="Sykes S."/>
            <person name="Wortman J."/>
            <person name="Nusbaum C."/>
            <person name="Birren B."/>
        </authorList>
    </citation>
    <scope>NUCLEOTIDE SEQUENCE [LARGE SCALE GENOMIC DNA]</scope>
    <source>
        <strain evidence="3 4">CBS 606.96</strain>
    </source>
</reference>
<dbReference type="InterPro" id="IPR008984">
    <property type="entry name" value="SMAD_FHA_dom_sf"/>
</dbReference>
<protein>
    <recommendedName>
        <fullName evidence="2">FHA domain-containing protein</fullName>
    </recommendedName>
</protein>
<dbReference type="STRING" id="1182542.W9YK64"/>
<feature type="region of interest" description="Disordered" evidence="1">
    <location>
        <begin position="511"/>
        <end position="573"/>
    </location>
</feature>
<evidence type="ECO:0000313" key="3">
    <source>
        <dbReference type="EMBL" id="EXJ90075.1"/>
    </source>
</evidence>
<dbReference type="AlphaFoldDB" id="W9YK64"/>
<dbReference type="HOGENOM" id="CLU_462337_0_0_1"/>
<evidence type="ECO:0000259" key="2">
    <source>
        <dbReference type="PROSITE" id="PS50006"/>
    </source>
</evidence>
<feature type="domain" description="FHA" evidence="2">
    <location>
        <begin position="310"/>
        <end position="367"/>
    </location>
</feature>
<dbReference type="SMART" id="SM00240">
    <property type="entry name" value="FHA"/>
    <property type="match status" value="1"/>
</dbReference>
<dbReference type="SUPFAM" id="SSF49879">
    <property type="entry name" value="SMAD/FHA domain"/>
    <property type="match status" value="1"/>
</dbReference>
<evidence type="ECO:0000256" key="1">
    <source>
        <dbReference type="SAM" id="MobiDB-lite"/>
    </source>
</evidence>
<accession>W9YK64</accession>
<comment type="caution">
    <text evidence="3">The sequence shown here is derived from an EMBL/GenBank/DDBJ whole genome shotgun (WGS) entry which is preliminary data.</text>
</comment>
<dbReference type="EMBL" id="AMGY01000002">
    <property type="protein sequence ID" value="EXJ90075.1"/>
    <property type="molecule type" value="Genomic_DNA"/>
</dbReference>
<organism evidence="3 4">
    <name type="scientific">Capronia epimyces CBS 606.96</name>
    <dbReference type="NCBI Taxonomy" id="1182542"/>
    <lineage>
        <taxon>Eukaryota</taxon>
        <taxon>Fungi</taxon>
        <taxon>Dikarya</taxon>
        <taxon>Ascomycota</taxon>
        <taxon>Pezizomycotina</taxon>
        <taxon>Eurotiomycetes</taxon>
        <taxon>Chaetothyriomycetidae</taxon>
        <taxon>Chaetothyriales</taxon>
        <taxon>Herpotrichiellaceae</taxon>
        <taxon>Capronia</taxon>
    </lineage>
</organism>
<feature type="compositionally biased region" description="Polar residues" evidence="1">
    <location>
        <begin position="516"/>
        <end position="525"/>
    </location>
</feature>
<dbReference type="OrthoDB" id="687730at2759"/>
<dbReference type="Gene3D" id="2.60.200.20">
    <property type="match status" value="1"/>
</dbReference>
<dbReference type="PROSITE" id="PS50006">
    <property type="entry name" value="FHA_DOMAIN"/>
    <property type="match status" value="1"/>
</dbReference>
<evidence type="ECO:0000313" key="4">
    <source>
        <dbReference type="Proteomes" id="UP000019478"/>
    </source>
</evidence>